<evidence type="ECO:0000256" key="1">
    <source>
        <dbReference type="ARBA" id="ARBA00001946"/>
    </source>
</evidence>
<dbReference type="PANTHER" id="PTHR34405">
    <property type="entry name" value="CRISPR-ASSOCIATED ENDORIBONUCLEASE CAS2"/>
    <property type="match status" value="1"/>
</dbReference>
<evidence type="ECO:0000256" key="2">
    <source>
        <dbReference type="ARBA" id="ARBA00009959"/>
    </source>
</evidence>
<feature type="binding site" evidence="9">
    <location>
        <position position="27"/>
    </location>
    <ligand>
        <name>Mg(2+)</name>
        <dbReference type="ChEBI" id="CHEBI:18420"/>
        <note>catalytic</note>
    </ligand>
</feature>
<proteinExistence type="inferred from homology"/>
<dbReference type="RefSeq" id="WP_368847312.1">
    <property type="nucleotide sequence ID" value="NZ_CP194411.1"/>
</dbReference>
<evidence type="ECO:0000313" key="10">
    <source>
        <dbReference type="EMBL" id="MEX5285587.1"/>
    </source>
</evidence>
<dbReference type="NCBIfam" id="TIGR01573">
    <property type="entry name" value="cas2"/>
    <property type="match status" value="1"/>
</dbReference>
<dbReference type="PANTHER" id="PTHR34405:SF3">
    <property type="entry name" value="CRISPR-ASSOCIATED ENDORIBONUCLEASE CAS2 3"/>
    <property type="match status" value="1"/>
</dbReference>
<gene>
    <name evidence="9 10" type="primary">cas2</name>
    <name evidence="10" type="ORF">QCO44_08045</name>
</gene>
<evidence type="ECO:0000256" key="9">
    <source>
        <dbReference type="HAMAP-Rule" id="MF_01471"/>
    </source>
</evidence>
<dbReference type="InterPro" id="IPR021127">
    <property type="entry name" value="CRISPR_associated_Cas2"/>
</dbReference>
<dbReference type="CDD" id="cd09725">
    <property type="entry name" value="Cas2_I_II_III"/>
    <property type="match status" value="1"/>
</dbReference>
<comment type="similarity">
    <text evidence="2 9">Belongs to the CRISPR-associated endoribonuclease Cas2 protein family.</text>
</comment>
<accession>A0ABV3X5W4</accession>
<evidence type="ECO:0000256" key="6">
    <source>
        <dbReference type="ARBA" id="ARBA00022801"/>
    </source>
</evidence>
<dbReference type="Proteomes" id="UP001559623">
    <property type="component" value="Unassembled WGS sequence"/>
</dbReference>
<evidence type="ECO:0000256" key="8">
    <source>
        <dbReference type="ARBA" id="ARBA00023118"/>
    </source>
</evidence>
<dbReference type="Gene3D" id="3.30.70.240">
    <property type="match status" value="1"/>
</dbReference>
<comment type="subunit">
    <text evidence="9">Homodimer, forms a heterotetramer with a Cas1 homodimer.</text>
</comment>
<keyword evidence="7 9" id="KW-0460">Magnesium</keyword>
<comment type="function">
    <text evidence="9">CRISPR (clustered regularly interspaced short palindromic repeat), is an adaptive immune system that provides protection against mobile genetic elements (viruses, transposable elements and conjugative plasmids). CRISPR clusters contain sequences complementary to antecedent mobile elements and target invading nucleic acids. CRISPR clusters are transcribed and processed into CRISPR RNA (crRNA). Functions as a ssRNA-specific endoribonuclease. Involved in the integration of spacer DNA into the CRISPR cassette.</text>
</comment>
<evidence type="ECO:0000256" key="5">
    <source>
        <dbReference type="ARBA" id="ARBA00022759"/>
    </source>
</evidence>
<keyword evidence="8 9" id="KW-0051">Antiviral defense</keyword>
<keyword evidence="5 9" id="KW-0255">Endonuclease</keyword>
<comment type="cofactor">
    <cofactor evidence="1 9">
        <name>Mg(2+)</name>
        <dbReference type="ChEBI" id="CHEBI:18420"/>
    </cofactor>
</comment>
<organism evidence="10 11">
    <name type="scientific">Selenomonas sputigena</name>
    <dbReference type="NCBI Taxonomy" id="69823"/>
    <lineage>
        <taxon>Bacteria</taxon>
        <taxon>Bacillati</taxon>
        <taxon>Bacillota</taxon>
        <taxon>Negativicutes</taxon>
        <taxon>Selenomonadales</taxon>
        <taxon>Selenomonadaceae</taxon>
        <taxon>Selenomonas</taxon>
    </lineage>
</organism>
<protein>
    <recommendedName>
        <fullName evidence="9">CRISPR-associated endoribonuclease Cas2</fullName>
        <ecNumber evidence="9">3.1.-.-</ecNumber>
    </recommendedName>
</protein>
<dbReference type="InterPro" id="IPR019199">
    <property type="entry name" value="Virulence_VapD/CRISPR_Cas2"/>
</dbReference>
<keyword evidence="11" id="KW-1185">Reference proteome</keyword>
<dbReference type="EC" id="3.1.-.-" evidence="9"/>
<evidence type="ECO:0000256" key="3">
    <source>
        <dbReference type="ARBA" id="ARBA00022722"/>
    </source>
</evidence>
<evidence type="ECO:0000256" key="7">
    <source>
        <dbReference type="ARBA" id="ARBA00022842"/>
    </source>
</evidence>
<keyword evidence="6 9" id="KW-0378">Hydrolase</keyword>
<comment type="caution">
    <text evidence="10">The sequence shown here is derived from an EMBL/GenBank/DDBJ whole genome shotgun (WGS) entry which is preliminary data.</text>
</comment>
<dbReference type="EMBL" id="JARVLH010000004">
    <property type="protein sequence ID" value="MEX5285587.1"/>
    <property type="molecule type" value="Genomic_DNA"/>
</dbReference>
<reference evidence="10 11" key="1">
    <citation type="submission" date="2023-04" db="EMBL/GenBank/DDBJ databases">
        <title>Genome Sequence of Selenomonas sputigena ATCC 33150.</title>
        <authorList>
            <person name="Miller D.P."/>
            <person name="Anvari S."/>
            <person name="Polson S.W."/>
            <person name="Macdonald M."/>
            <person name="Mcdowell J.V."/>
        </authorList>
    </citation>
    <scope>NUCLEOTIDE SEQUENCE [LARGE SCALE GENOMIC DNA]</scope>
    <source>
        <strain evidence="10 11">ATCC 33150</strain>
    </source>
</reference>
<evidence type="ECO:0000256" key="4">
    <source>
        <dbReference type="ARBA" id="ARBA00022723"/>
    </source>
</evidence>
<dbReference type="SUPFAM" id="SSF143430">
    <property type="entry name" value="TTP0101/SSO1404-like"/>
    <property type="match status" value="1"/>
</dbReference>
<dbReference type="Pfam" id="PF09827">
    <property type="entry name" value="CRISPR_Cas2"/>
    <property type="match status" value="1"/>
</dbReference>
<keyword evidence="4 9" id="KW-0479">Metal-binding</keyword>
<evidence type="ECO:0000313" key="11">
    <source>
        <dbReference type="Proteomes" id="UP001559623"/>
    </source>
</evidence>
<sequence>MNWEMEYEESEFIAEDVRRYIVLVIYDITDDKRRSRMVKCVERYGVRVQKSAFEAFLDEKKYERLVEETSRLIDVETDSLRIYLLANHTSVRSWGVGDRHVEDVIIF</sequence>
<dbReference type="HAMAP" id="MF_01471">
    <property type="entry name" value="Cas2"/>
    <property type="match status" value="1"/>
</dbReference>
<name>A0ABV3X5W4_9FIRM</name>
<keyword evidence="3 9" id="KW-0540">Nuclease</keyword>
<dbReference type="GO" id="GO:0004519">
    <property type="term" value="F:endonuclease activity"/>
    <property type="evidence" value="ECO:0007669"/>
    <property type="project" value="UniProtKB-KW"/>
</dbReference>